<reference evidence="2" key="2">
    <citation type="submission" date="2022-01" db="EMBL/GenBank/DDBJ databases">
        <authorList>
            <person name="Yamashiro T."/>
            <person name="Shiraishi A."/>
            <person name="Satake H."/>
            <person name="Nakayama K."/>
        </authorList>
    </citation>
    <scope>NUCLEOTIDE SEQUENCE</scope>
</reference>
<dbReference type="EMBL" id="BQNB010015545">
    <property type="protein sequence ID" value="GJT41247.1"/>
    <property type="molecule type" value="Genomic_DNA"/>
</dbReference>
<accession>A0ABQ5DQ42</accession>
<evidence type="ECO:0000313" key="2">
    <source>
        <dbReference type="EMBL" id="GJT41247.1"/>
    </source>
</evidence>
<protein>
    <submittedName>
        <fullName evidence="2">Uncharacterized protein</fullName>
    </submittedName>
</protein>
<gene>
    <name evidence="2" type="ORF">Tco_0941112</name>
</gene>
<comment type="caution">
    <text evidence="2">The sequence shown here is derived from an EMBL/GenBank/DDBJ whole genome shotgun (WGS) entry which is preliminary data.</text>
</comment>
<evidence type="ECO:0000313" key="3">
    <source>
        <dbReference type="Proteomes" id="UP001151760"/>
    </source>
</evidence>
<reference evidence="2" key="1">
    <citation type="journal article" date="2022" name="Int. J. Mol. Sci.">
        <title>Draft Genome of Tanacetum Coccineum: Genomic Comparison of Closely Related Tanacetum-Family Plants.</title>
        <authorList>
            <person name="Yamashiro T."/>
            <person name="Shiraishi A."/>
            <person name="Nakayama K."/>
            <person name="Satake H."/>
        </authorList>
    </citation>
    <scope>NUCLEOTIDE SEQUENCE</scope>
</reference>
<organism evidence="2 3">
    <name type="scientific">Tanacetum coccineum</name>
    <dbReference type="NCBI Taxonomy" id="301880"/>
    <lineage>
        <taxon>Eukaryota</taxon>
        <taxon>Viridiplantae</taxon>
        <taxon>Streptophyta</taxon>
        <taxon>Embryophyta</taxon>
        <taxon>Tracheophyta</taxon>
        <taxon>Spermatophyta</taxon>
        <taxon>Magnoliopsida</taxon>
        <taxon>eudicotyledons</taxon>
        <taxon>Gunneridae</taxon>
        <taxon>Pentapetalae</taxon>
        <taxon>asterids</taxon>
        <taxon>campanulids</taxon>
        <taxon>Asterales</taxon>
        <taxon>Asteraceae</taxon>
        <taxon>Asteroideae</taxon>
        <taxon>Anthemideae</taxon>
        <taxon>Anthemidinae</taxon>
        <taxon>Tanacetum</taxon>
    </lineage>
</organism>
<sequence length="118" mass="13110">MSDSEHSAVTYTSASEDDLFMGSPGVEVPVFEGPASPDYVPGPEEPEQASTFTISYLCSWKLFTRSSLPVDERQRDEHLAPAVHQLLLIQLKGSQSIAYRVAARDVYYRITGRSLPFL</sequence>
<name>A0ABQ5DQ42_9ASTR</name>
<proteinExistence type="predicted"/>
<keyword evidence="3" id="KW-1185">Reference proteome</keyword>
<feature type="region of interest" description="Disordered" evidence="1">
    <location>
        <begin position="1"/>
        <end position="21"/>
    </location>
</feature>
<dbReference type="Proteomes" id="UP001151760">
    <property type="component" value="Unassembled WGS sequence"/>
</dbReference>
<evidence type="ECO:0000256" key="1">
    <source>
        <dbReference type="SAM" id="MobiDB-lite"/>
    </source>
</evidence>